<feature type="chain" id="PRO_5004870546" description="Surface glycan-binding protein B xyloglucan binding domain-containing protein" evidence="1">
    <location>
        <begin position="22"/>
        <end position="459"/>
    </location>
</feature>
<dbReference type="Gene3D" id="2.60.40.10">
    <property type="entry name" value="Immunoglobulins"/>
    <property type="match status" value="2"/>
</dbReference>
<dbReference type="InterPro" id="IPR014756">
    <property type="entry name" value="Ig_E-set"/>
</dbReference>
<feature type="signal peptide" evidence="1">
    <location>
        <begin position="1"/>
        <end position="21"/>
    </location>
</feature>
<keyword evidence="1" id="KW-0732">Signal</keyword>
<dbReference type="InterPro" id="IPR040475">
    <property type="entry name" value="SGBP_B_XBD"/>
</dbReference>
<dbReference type="SUPFAM" id="SSF81296">
    <property type="entry name" value="E set domains"/>
    <property type="match status" value="1"/>
</dbReference>
<dbReference type="InterPro" id="IPR002909">
    <property type="entry name" value="IPT_dom"/>
</dbReference>
<feature type="domain" description="IPT/TIG" evidence="2">
    <location>
        <begin position="134"/>
        <end position="209"/>
    </location>
</feature>
<evidence type="ECO:0000259" key="2">
    <source>
        <dbReference type="Pfam" id="PF01833"/>
    </source>
</evidence>
<accession>W5QSY3</accession>
<name>W5QSY3_9BACT</name>
<dbReference type="CDD" id="cd00102">
    <property type="entry name" value="IPT"/>
    <property type="match status" value="1"/>
</dbReference>
<reference evidence="4" key="1">
    <citation type="journal article" date="2014" name="J. Ind. Microbiol. Biotechnol.">
        <title>Analysis of the bovine rumen microbiome reveals a diversity of Sus-like polysaccharide utilization loci from the bacterial phylum Bacteroidetes.</title>
        <authorList>
            <person name="Rosewarne C.P."/>
            <person name="Pope P.B."/>
            <person name="Cheung J.L."/>
            <person name="Morrison M."/>
        </authorList>
    </citation>
    <scope>NUCLEOTIDE SEQUENCE</scope>
    <source>
        <strain evidence="4">Sc00044</strain>
    </source>
</reference>
<dbReference type="EMBL" id="JX424627">
    <property type="protein sequence ID" value="AGH14102.1"/>
    <property type="molecule type" value="Genomic_DNA"/>
</dbReference>
<organism evidence="4">
    <name type="scientific">Prevotella sp. Sc00044</name>
    <dbReference type="NCBI Taxonomy" id="1231730"/>
    <lineage>
        <taxon>Bacteria</taxon>
        <taxon>Pseudomonadati</taxon>
        <taxon>Bacteroidota</taxon>
        <taxon>Bacteroidia</taxon>
        <taxon>Bacteroidales</taxon>
        <taxon>Prevotellaceae</taxon>
        <taxon>Prevotella</taxon>
    </lineage>
</organism>
<sequence length="459" mass="50680">MKTKNIFKGLSLALVAFAAMATTSCKDEPDAYEIQGGKPTISFIRPVSASAKDSIISAASMQSTICIVGENLRSVTSLLFNDQEAVLNTSYMTDNTLIVTIPNEIPNTVTDKIYFATRDKDTVTYNFHVIIPAPVVSSMSNEWAEAGEEVTIIGDYFLDYADFPITVNFGDGYTLPRSAINSISKTKIVFTMPENAPEEKISVTSIYGKTEGAFKYRDTRGMLFDFDTPCKTGVVLGNHGWHDRNIVTDETSLKGNYMILGGAAMGDDGGWNDGNFSFEYWAGNWADPENYAEYPRISDLADFTDFANLNLKFEINIPKDNAWSAAPIQIYFGAVTQISNGNDKVKVKDIYGNVLAGCNNTFFRQQGILPRGLYMPWKDTDDLLYHTDGEWTTVTIPLTDFVYDFDGNKLSSGFLSTADFGSFNMFVVKGSYNDKSVLPTGVACNPVIKIDNIRVVPNK</sequence>
<dbReference type="GO" id="GO:0030247">
    <property type="term" value="F:polysaccharide binding"/>
    <property type="evidence" value="ECO:0007669"/>
    <property type="project" value="InterPro"/>
</dbReference>
<dbReference type="Pfam" id="PF01833">
    <property type="entry name" value="TIG"/>
    <property type="match status" value="1"/>
</dbReference>
<evidence type="ECO:0000256" key="1">
    <source>
        <dbReference type="SAM" id="SignalP"/>
    </source>
</evidence>
<dbReference type="InterPro" id="IPR013783">
    <property type="entry name" value="Ig-like_fold"/>
</dbReference>
<proteinExistence type="predicted"/>
<evidence type="ECO:0000313" key="4">
    <source>
        <dbReference type="EMBL" id="AGH14102.1"/>
    </source>
</evidence>
<dbReference type="PROSITE" id="PS51257">
    <property type="entry name" value="PROKAR_LIPOPROTEIN"/>
    <property type="match status" value="1"/>
</dbReference>
<evidence type="ECO:0000259" key="3">
    <source>
        <dbReference type="Pfam" id="PF18329"/>
    </source>
</evidence>
<dbReference type="Pfam" id="PF18329">
    <property type="entry name" value="SGBP_B_XBD"/>
    <property type="match status" value="1"/>
</dbReference>
<feature type="domain" description="Surface glycan-binding protein B xyloglucan binding" evidence="3">
    <location>
        <begin position="216"/>
        <end position="457"/>
    </location>
</feature>
<evidence type="ECO:0008006" key="5">
    <source>
        <dbReference type="Google" id="ProtNLM"/>
    </source>
</evidence>
<dbReference type="AlphaFoldDB" id="W5QSY3"/>
<protein>
    <recommendedName>
        <fullName evidence="5">Surface glycan-binding protein B xyloglucan binding domain-containing protein</fullName>
    </recommendedName>
</protein>